<keyword evidence="1" id="KW-0812">Transmembrane</keyword>
<evidence type="ECO:0000313" key="3">
    <source>
        <dbReference type="Proteomes" id="UP000008743"/>
    </source>
</evidence>
<dbReference type="AlphaFoldDB" id="A0A0D2UAP9"/>
<dbReference type="EMBL" id="KE346363">
    <property type="protein sequence ID" value="KJE92096.1"/>
    <property type="molecule type" value="Genomic_DNA"/>
</dbReference>
<organism evidence="2 3">
    <name type="scientific">Capsaspora owczarzaki (strain ATCC 30864)</name>
    <dbReference type="NCBI Taxonomy" id="595528"/>
    <lineage>
        <taxon>Eukaryota</taxon>
        <taxon>Filasterea</taxon>
        <taxon>Capsaspora</taxon>
    </lineage>
</organism>
<keyword evidence="1" id="KW-1133">Transmembrane helix</keyword>
<dbReference type="InParanoid" id="A0A0D2UAP9"/>
<reference evidence="3" key="1">
    <citation type="submission" date="2011-02" db="EMBL/GenBank/DDBJ databases">
        <title>The Genome Sequence of Capsaspora owczarzaki ATCC 30864.</title>
        <authorList>
            <person name="Russ C."/>
            <person name="Cuomo C."/>
            <person name="Burger G."/>
            <person name="Gray M.W."/>
            <person name="Holland P.W.H."/>
            <person name="King N."/>
            <person name="Lang F.B.F."/>
            <person name="Roger A.J."/>
            <person name="Ruiz-Trillo I."/>
            <person name="Young S.K."/>
            <person name="Zeng Q."/>
            <person name="Gargeya S."/>
            <person name="Alvarado L."/>
            <person name="Berlin A."/>
            <person name="Chapman S.B."/>
            <person name="Chen Z."/>
            <person name="Freedman E."/>
            <person name="Gellesch M."/>
            <person name="Goldberg J."/>
            <person name="Griggs A."/>
            <person name="Gujja S."/>
            <person name="Heilman E."/>
            <person name="Heiman D."/>
            <person name="Howarth C."/>
            <person name="Mehta T."/>
            <person name="Neiman D."/>
            <person name="Pearson M."/>
            <person name="Roberts A."/>
            <person name="Saif S."/>
            <person name="Shea T."/>
            <person name="Shenoy N."/>
            <person name="Sisk P."/>
            <person name="Stolte C."/>
            <person name="Sykes S."/>
            <person name="White J."/>
            <person name="Yandava C."/>
            <person name="Haas B."/>
            <person name="Nusbaum C."/>
            <person name="Birren B."/>
        </authorList>
    </citation>
    <scope>NUCLEOTIDE SEQUENCE</scope>
    <source>
        <strain evidence="3">ATCC 30864</strain>
    </source>
</reference>
<keyword evidence="1" id="KW-0472">Membrane</keyword>
<dbReference type="RefSeq" id="XP_004363959.2">
    <property type="nucleotide sequence ID" value="XM_004363902.2"/>
</dbReference>
<gene>
    <name evidence="2" type="ORF">CAOG_003120</name>
</gene>
<evidence type="ECO:0000256" key="1">
    <source>
        <dbReference type="SAM" id="Phobius"/>
    </source>
</evidence>
<accession>A0A0D2UAP9</accession>
<dbReference type="Gene3D" id="3.90.550.50">
    <property type="match status" value="1"/>
</dbReference>
<evidence type="ECO:0000313" key="2">
    <source>
        <dbReference type="EMBL" id="KJE92096.1"/>
    </source>
</evidence>
<keyword evidence="3" id="KW-1185">Reference proteome</keyword>
<feature type="transmembrane region" description="Helical" evidence="1">
    <location>
        <begin position="33"/>
        <end position="53"/>
    </location>
</feature>
<sequence length="652" mass="71470">MVPSQPQPRQQKHGWCNSARPLRQVRRRLCGSPLRAAFSLLAVMLVIVGLIMATDRKRMLHVLQDKSDMIARQRIHQRDVVAKLGPLAVRQNFQQLAIPLDINSSPETIQEQLKTLRSLVPSIEQPARRSRLQARIAQLVDLHNSALVLADAVAANRSLASAAAASAAVAATTIPRIPQRFNVQPGPFAHPAPVKHAGPPPDPIDPANAQALLALAAARKGLGSSVERQGLPQRMARPMGLADRAQAKARQPVKADPNKNQDISDTLPAAAVRAPNMQDVPFSPEEAIALSLTCINPEALQDCCNLRVKPPAQLSNSALFFTYTGVEPLYRPPSARTFFSPESILIAVTSSEAKYSHSALAMNATWVSVARSLGMRVIFFGAYPASALPGIGLLPAGESEASWASRGPFHEQRVLDMWQWVALQAPADIEWVFKVDDSTFVNPLHLIVDVIYPAARQSKYFNVPKVPRELNRRRHVEPCSAGCEHVYLGRVETLPSDALQVAASTGGYLLSRSSVDLLAYLRALHTSTAASPPQNSTRKEADLAKLLHRVEHWTKRVNPSDRPRYQNLLEASQSCGPTERDDETVARCLKAADVLPTHSDFLKTETPWAADQPVDLRDPPNTPYATQHGVALADVWWMHRSAWGICVFQPEA</sequence>
<dbReference type="Proteomes" id="UP000008743">
    <property type="component" value="Unassembled WGS sequence"/>
</dbReference>
<proteinExistence type="predicted"/>
<name>A0A0D2UAP9_CAPO3</name>
<protein>
    <submittedName>
        <fullName evidence="2">Uncharacterized protein</fullName>
    </submittedName>
</protein>